<keyword evidence="10" id="KW-1185">Reference proteome</keyword>
<evidence type="ECO:0000256" key="6">
    <source>
        <dbReference type="PIRNR" id="PIRNR015840"/>
    </source>
</evidence>
<reference evidence="9" key="2">
    <citation type="journal article" date="2007" name="Science">
        <title>Draft genome sequence of the sexually transmitted pathogen Trichomonas vaginalis.</title>
        <authorList>
            <person name="Carlton J.M."/>
            <person name="Hirt R.P."/>
            <person name="Silva J.C."/>
            <person name="Delcher A.L."/>
            <person name="Schatz M."/>
            <person name="Zhao Q."/>
            <person name="Wortman J.R."/>
            <person name="Bidwell S.L."/>
            <person name="Alsmark U.C.M."/>
            <person name="Besteiro S."/>
            <person name="Sicheritz-Ponten T."/>
            <person name="Noel C.J."/>
            <person name="Dacks J.B."/>
            <person name="Foster P.G."/>
            <person name="Simillion C."/>
            <person name="Van de Peer Y."/>
            <person name="Miranda-Saavedra D."/>
            <person name="Barton G.J."/>
            <person name="Westrop G.D."/>
            <person name="Mueller S."/>
            <person name="Dessi D."/>
            <person name="Fiori P.L."/>
            <person name="Ren Q."/>
            <person name="Paulsen I."/>
            <person name="Zhang H."/>
            <person name="Bastida-Corcuera F.D."/>
            <person name="Simoes-Barbosa A."/>
            <person name="Brown M.T."/>
            <person name="Hayes R.D."/>
            <person name="Mukherjee M."/>
            <person name="Okumura C.Y."/>
            <person name="Schneider R."/>
            <person name="Smith A.J."/>
            <person name="Vanacova S."/>
            <person name="Villalvazo M."/>
            <person name="Haas B.J."/>
            <person name="Pertea M."/>
            <person name="Feldblyum T.V."/>
            <person name="Utterback T.R."/>
            <person name="Shu C.L."/>
            <person name="Osoegawa K."/>
            <person name="de Jong P.J."/>
            <person name="Hrdy I."/>
            <person name="Horvathova L."/>
            <person name="Zubacova Z."/>
            <person name="Dolezal P."/>
            <person name="Malik S.B."/>
            <person name="Logsdon J.M. Jr."/>
            <person name="Henze K."/>
            <person name="Gupta A."/>
            <person name="Wang C.C."/>
            <person name="Dunne R.L."/>
            <person name="Upcroft J.A."/>
            <person name="Upcroft P."/>
            <person name="White O."/>
            <person name="Salzberg S.L."/>
            <person name="Tang P."/>
            <person name="Chiu C.-H."/>
            <person name="Lee Y.-S."/>
            <person name="Embley T.M."/>
            <person name="Coombs G.H."/>
            <person name="Mottram J.C."/>
            <person name="Tachezy J."/>
            <person name="Fraser-Liggett C.M."/>
            <person name="Johnson P.J."/>
        </authorList>
    </citation>
    <scope>NUCLEOTIDE SEQUENCE [LARGE SCALE GENOMIC DNA]</scope>
    <source>
        <strain evidence="9">G3</strain>
    </source>
</reference>
<dbReference type="KEGG" id="tva:4760053"/>
<accession>A2EYS1</accession>
<keyword evidence="5 6" id="KW-0472">Membrane</keyword>
<dbReference type="Pfam" id="PF03381">
    <property type="entry name" value="CDC50"/>
    <property type="match status" value="1"/>
</dbReference>
<dbReference type="OMA" id="KICNRTI"/>
<evidence type="ECO:0000313" key="9">
    <source>
        <dbReference type="EMBL" id="EAY02218.1"/>
    </source>
</evidence>
<reference evidence="9" key="1">
    <citation type="submission" date="2006-10" db="EMBL/GenBank/DDBJ databases">
        <authorList>
            <person name="Amadeo P."/>
            <person name="Zhao Q."/>
            <person name="Wortman J."/>
            <person name="Fraser-Liggett C."/>
            <person name="Carlton J."/>
        </authorList>
    </citation>
    <scope>NUCLEOTIDE SEQUENCE</scope>
    <source>
        <strain evidence="9">G3</strain>
    </source>
</reference>
<dbReference type="AlphaFoldDB" id="A2EYS1"/>
<dbReference type="PANTHER" id="PTHR10926">
    <property type="entry name" value="CELL CYCLE CONTROL PROTEIN 50"/>
    <property type="match status" value="1"/>
</dbReference>
<dbReference type="OrthoDB" id="340608at2759"/>
<dbReference type="PANTHER" id="PTHR10926:SF0">
    <property type="entry name" value="CDC50, ISOFORM A"/>
    <property type="match status" value="1"/>
</dbReference>
<name>A2EYS1_TRIV3</name>
<gene>
    <name evidence="9" type="ORF">TVAG_451190</name>
</gene>
<keyword evidence="4 8" id="KW-1133">Transmembrane helix</keyword>
<dbReference type="RefSeq" id="XP_001314556.1">
    <property type="nucleotide sequence ID" value="XM_001314528.1"/>
</dbReference>
<evidence type="ECO:0000313" key="10">
    <source>
        <dbReference type="Proteomes" id="UP000001542"/>
    </source>
</evidence>
<keyword evidence="3 8" id="KW-0812">Transmembrane</keyword>
<dbReference type="Proteomes" id="UP000001542">
    <property type="component" value="Unassembled WGS sequence"/>
</dbReference>
<organism evidence="9 10">
    <name type="scientific">Trichomonas vaginalis (strain ATCC PRA-98 / G3)</name>
    <dbReference type="NCBI Taxonomy" id="412133"/>
    <lineage>
        <taxon>Eukaryota</taxon>
        <taxon>Metamonada</taxon>
        <taxon>Parabasalia</taxon>
        <taxon>Trichomonadida</taxon>
        <taxon>Trichomonadidae</taxon>
        <taxon>Trichomonas</taxon>
    </lineage>
</organism>
<evidence type="ECO:0000256" key="1">
    <source>
        <dbReference type="ARBA" id="ARBA00004141"/>
    </source>
</evidence>
<evidence type="ECO:0000256" key="5">
    <source>
        <dbReference type="ARBA" id="ARBA00023136"/>
    </source>
</evidence>
<comment type="similarity">
    <text evidence="2 6">Belongs to the CDC50/LEM3 family.</text>
</comment>
<dbReference type="EMBL" id="DS113543">
    <property type="protein sequence ID" value="EAY02218.1"/>
    <property type="molecule type" value="Genomic_DNA"/>
</dbReference>
<dbReference type="VEuPathDB" id="TrichDB:TVAGG3_0865910"/>
<evidence type="ECO:0000256" key="7">
    <source>
        <dbReference type="SAM" id="MobiDB-lite"/>
    </source>
</evidence>
<evidence type="ECO:0000256" key="8">
    <source>
        <dbReference type="SAM" id="Phobius"/>
    </source>
</evidence>
<dbReference type="SMR" id="A2EYS1"/>
<dbReference type="STRING" id="5722.A2EYS1"/>
<feature type="transmembrane region" description="Helical" evidence="8">
    <location>
        <begin position="279"/>
        <end position="300"/>
    </location>
</feature>
<dbReference type="GO" id="GO:0005794">
    <property type="term" value="C:Golgi apparatus"/>
    <property type="evidence" value="ECO:0000318"/>
    <property type="project" value="GO_Central"/>
</dbReference>
<comment type="subcellular location">
    <subcellularLocation>
        <location evidence="1">Membrane</location>
        <topology evidence="1">Multi-pass membrane protein</topology>
    </subcellularLocation>
</comment>
<dbReference type="InterPro" id="IPR005045">
    <property type="entry name" value="CDC50/LEM3_fam"/>
</dbReference>
<dbReference type="InParanoid" id="A2EYS1"/>
<dbReference type="GO" id="GO:0005783">
    <property type="term" value="C:endoplasmic reticulum"/>
    <property type="evidence" value="ECO:0000318"/>
    <property type="project" value="GO_Central"/>
</dbReference>
<dbReference type="GO" id="GO:0005886">
    <property type="term" value="C:plasma membrane"/>
    <property type="evidence" value="ECO:0000318"/>
    <property type="project" value="GO_Central"/>
</dbReference>
<protein>
    <recommendedName>
        <fullName evidence="11">Cell cycle control protein 50A</fullName>
    </recommendedName>
</protein>
<feature type="compositionally biased region" description="Polar residues" evidence="7">
    <location>
        <begin position="336"/>
        <end position="346"/>
    </location>
</feature>
<dbReference type="eggNOG" id="KOG2952">
    <property type="taxonomic scope" value="Eukaryota"/>
</dbReference>
<feature type="transmembrane region" description="Helical" evidence="8">
    <location>
        <begin position="34"/>
        <end position="55"/>
    </location>
</feature>
<evidence type="ECO:0008006" key="11">
    <source>
        <dbReference type="Google" id="ProtNLM"/>
    </source>
</evidence>
<evidence type="ECO:0000256" key="4">
    <source>
        <dbReference type="ARBA" id="ARBA00022989"/>
    </source>
</evidence>
<evidence type="ECO:0000256" key="3">
    <source>
        <dbReference type="ARBA" id="ARBA00022692"/>
    </source>
</evidence>
<feature type="region of interest" description="Disordered" evidence="7">
    <location>
        <begin position="322"/>
        <end position="346"/>
    </location>
</feature>
<proteinExistence type="inferred from homology"/>
<dbReference type="FunCoup" id="A2EYS1">
    <property type="interactions" value="391"/>
</dbReference>
<evidence type="ECO:0000256" key="2">
    <source>
        <dbReference type="ARBA" id="ARBA00009457"/>
    </source>
</evidence>
<sequence>MSTLDVTKPTGRKQRQTILLSLKEWHAFITPRTAVIVLYVIGLLFIGLGTTFFIITGNMTDIEIRYDRECYNKSQCIVWFNTTSEISGKISMEYKLYGLYQNHRRIFDSRSYPQMQGKFLTYSELIACDPIISVNKSKEVKDLYAPCGLMSLSFFNDTYIWNYADIANFTSDDIALASDRKRLFKGLNIGYNKSVQWLDNYDDFPGNITNQHFIVWMRAAAMPVFLKLYSKCYNCTIPPGNYSILIKKNYPESMFDGQRSIVFSTTSSLGSGSYFISTAYMSMGGVSLVFATAFLFHMLFCPRQFGDLSQIWSPQAQTQAPLMSTTQENSSDESDYQSSVHDGTPY</sequence>
<dbReference type="VEuPathDB" id="TrichDB:TVAG_451190"/>
<dbReference type="PIRSF" id="PIRSF015840">
    <property type="entry name" value="DUF284_TM_euk"/>
    <property type="match status" value="1"/>
</dbReference>